<proteinExistence type="predicted"/>
<organism evidence="2 3">
    <name type="scientific">Exobacillus caeni</name>
    <dbReference type="NCBI Taxonomy" id="2574798"/>
    <lineage>
        <taxon>Bacteria</taxon>
        <taxon>Bacillati</taxon>
        <taxon>Bacillota</taxon>
        <taxon>Bacilli</taxon>
        <taxon>Bacillales</taxon>
        <taxon>Guptibacillaceae</taxon>
        <taxon>Exobacillus</taxon>
    </lineage>
</organism>
<name>A0A5R9FCJ4_9BACL</name>
<dbReference type="InterPro" id="IPR013216">
    <property type="entry name" value="Methyltransf_11"/>
</dbReference>
<dbReference type="InterPro" id="IPR029063">
    <property type="entry name" value="SAM-dependent_MTases_sf"/>
</dbReference>
<dbReference type="PANTHER" id="PTHR43861:SF1">
    <property type="entry name" value="TRANS-ACONITATE 2-METHYLTRANSFERASE"/>
    <property type="match status" value="1"/>
</dbReference>
<comment type="caution">
    <text evidence="2">The sequence shown here is derived from an EMBL/GenBank/DDBJ whole genome shotgun (WGS) entry which is preliminary data.</text>
</comment>
<dbReference type="CDD" id="cd02440">
    <property type="entry name" value="AdoMet_MTases"/>
    <property type="match status" value="1"/>
</dbReference>
<evidence type="ECO:0000259" key="1">
    <source>
        <dbReference type="Pfam" id="PF08241"/>
    </source>
</evidence>
<dbReference type="Gene3D" id="3.40.50.150">
    <property type="entry name" value="Vaccinia Virus protein VP39"/>
    <property type="match status" value="1"/>
</dbReference>
<keyword evidence="2" id="KW-0808">Transferase</keyword>
<accession>A0A5R9FCJ4</accession>
<evidence type="ECO:0000313" key="3">
    <source>
        <dbReference type="Proteomes" id="UP000308230"/>
    </source>
</evidence>
<dbReference type="GO" id="GO:0032259">
    <property type="term" value="P:methylation"/>
    <property type="evidence" value="ECO:0007669"/>
    <property type="project" value="UniProtKB-KW"/>
</dbReference>
<dbReference type="SUPFAM" id="SSF53335">
    <property type="entry name" value="S-adenosyl-L-methionine-dependent methyltransferases"/>
    <property type="match status" value="1"/>
</dbReference>
<dbReference type="AlphaFoldDB" id="A0A5R9FCJ4"/>
<feature type="domain" description="Methyltransferase type 11" evidence="1">
    <location>
        <begin position="52"/>
        <end position="140"/>
    </location>
</feature>
<keyword evidence="3" id="KW-1185">Reference proteome</keyword>
<dbReference type="GO" id="GO:0008757">
    <property type="term" value="F:S-adenosylmethionine-dependent methyltransferase activity"/>
    <property type="evidence" value="ECO:0007669"/>
    <property type="project" value="InterPro"/>
</dbReference>
<dbReference type="Proteomes" id="UP000308230">
    <property type="component" value="Unassembled WGS sequence"/>
</dbReference>
<gene>
    <name evidence="2" type="ORF">FCL54_07025</name>
</gene>
<keyword evidence="2" id="KW-0489">Methyltransferase</keyword>
<dbReference type="Pfam" id="PF08241">
    <property type="entry name" value="Methyltransf_11"/>
    <property type="match status" value="1"/>
</dbReference>
<protein>
    <submittedName>
        <fullName evidence="2">Class I SAM-dependent methyltransferase</fullName>
    </submittedName>
</protein>
<reference evidence="2 3" key="1">
    <citation type="submission" date="2019-04" db="EMBL/GenBank/DDBJ databases">
        <title>Bacillus caeni sp. nov., a bacterium isolated from mangrove sediment.</title>
        <authorList>
            <person name="Huang H."/>
            <person name="Mo K."/>
            <person name="Hu Y."/>
        </authorList>
    </citation>
    <scope>NUCLEOTIDE SEQUENCE [LARGE SCALE GENOMIC DNA]</scope>
    <source>
        <strain evidence="2 3">HB172195</strain>
    </source>
</reference>
<dbReference type="RefSeq" id="WP_138124728.1">
    <property type="nucleotide sequence ID" value="NZ_SWLG01000004.1"/>
</dbReference>
<evidence type="ECO:0000313" key="2">
    <source>
        <dbReference type="EMBL" id="TLS38274.1"/>
    </source>
</evidence>
<dbReference type="EMBL" id="SWLG01000004">
    <property type="protein sequence ID" value="TLS38274.1"/>
    <property type="molecule type" value="Genomic_DNA"/>
</dbReference>
<dbReference type="PANTHER" id="PTHR43861">
    <property type="entry name" value="TRANS-ACONITATE 2-METHYLTRANSFERASE-RELATED"/>
    <property type="match status" value="1"/>
</dbReference>
<dbReference type="OrthoDB" id="5522265at2"/>
<sequence length="227" mass="25600">MDWNLMSTELWDDEAKNWGKRENKAKAWERGPRKAMIDFLFDYIGQPPGTVLDFGCGTGESTKIMMERGYDSIGTDQSTKMVKTAMQKGVQAKDMKNNTLPFSNESFDSIFACTSLEWTNRPSELISEVSRVLKQGGKIVAVTLGPSARPRWSAYKRLYGEQVIHNMMMPWELKALLEDHGLECTRMAGAQSGNKPLVDQETYELLSENWIAQASISFLWGIGAVKK</sequence>